<dbReference type="EMBL" id="LBTA01000011">
    <property type="protein sequence ID" value="KKQ33314.1"/>
    <property type="molecule type" value="Genomic_DNA"/>
</dbReference>
<evidence type="ECO:0000256" key="1">
    <source>
        <dbReference type="SAM" id="Coils"/>
    </source>
</evidence>
<protein>
    <submittedName>
        <fullName evidence="2">Uncharacterized protein</fullName>
    </submittedName>
</protein>
<dbReference type="Proteomes" id="UP000034701">
    <property type="component" value="Unassembled WGS sequence"/>
</dbReference>
<dbReference type="AlphaFoldDB" id="A0A0G0J961"/>
<evidence type="ECO:0000313" key="3">
    <source>
        <dbReference type="Proteomes" id="UP000034701"/>
    </source>
</evidence>
<proteinExistence type="predicted"/>
<reference evidence="2 3" key="1">
    <citation type="journal article" date="2015" name="Nature">
        <title>rRNA introns, odd ribosomes, and small enigmatic genomes across a large radiation of phyla.</title>
        <authorList>
            <person name="Brown C.T."/>
            <person name="Hug L.A."/>
            <person name="Thomas B.C."/>
            <person name="Sharon I."/>
            <person name="Castelle C.J."/>
            <person name="Singh A."/>
            <person name="Wilkins M.J."/>
            <person name="Williams K.H."/>
            <person name="Banfield J.F."/>
        </authorList>
    </citation>
    <scope>NUCLEOTIDE SEQUENCE [LARGE SCALE GENOMIC DNA]</scope>
</reference>
<accession>A0A0G0J961</accession>
<name>A0A0G0J961_9BACT</name>
<sequence>MQKNCKNCKKNFEIDSEDLNFYEKMKALPPNYCPNCRVARRLCFRNERTLYKRTCSKSGKPIISLYPENTPFPVYDQHIWWGDDWDGTDYGQDYDPNRPFFDQWLEVRDKVPRISLLNINGINSDYVNNSEDNKNCYLIFAAQKNEDSMYGRLVYRSRFAMDCDFIQDSELCYECIDCRKSYKCLFSDNCETSTDLIFCFNLRNCQNCIFSTNLRHKNYHIFNKPVSKKEYEQKKNEIFSSYKKLEEAKQEYEKFKEKALVKYSHQVKCKNATGDYMYNCHDTIFGFDAENTKNCKYIMDAEGTIDCLDMNNTYYKPELNLDEMGTLQTYNVKHSVYMLYTSNSEYSDSLHNCDSCFGCSGLKKKKYCILNKQYSKDEYEKLKIKIIENMKKEKVYGDFLPSFLSPFGYNETLAQEYYPMTEQEARKKSFNWQSQTTGAYSKETVKEKDMPETIGEVSEDILNQVLVCKDCKKNFRITKGELDFYKRMNIPLPRKDFECRHQDRMRKRNPRKLWHRSCMCELKNHIHNTEKCENEFETSYSPDRPEMVYCEQCYQQEVS</sequence>
<feature type="coiled-coil region" evidence="1">
    <location>
        <begin position="228"/>
        <end position="262"/>
    </location>
</feature>
<keyword evidence="1" id="KW-0175">Coiled coil</keyword>
<organism evidence="2 3">
    <name type="scientific">Candidatus Nomurabacteria bacterium GW2011_GWA1_37_20</name>
    <dbReference type="NCBI Taxonomy" id="1618729"/>
    <lineage>
        <taxon>Bacteria</taxon>
        <taxon>Candidatus Nomuraibacteriota</taxon>
    </lineage>
</organism>
<comment type="caution">
    <text evidence="2">The sequence shown here is derived from an EMBL/GenBank/DDBJ whole genome shotgun (WGS) entry which is preliminary data.</text>
</comment>
<gene>
    <name evidence="2" type="ORF">US45_C0011G0009</name>
</gene>
<evidence type="ECO:0000313" key="2">
    <source>
        <dbReference type="EMBL" id="KKQ33314.1"/>
    </source>
</evidence>